<evidence type="ECO:0000313" key="3">
    <source>
        <dbReference type="Proteomes" id="UP000314294"/>
    </source>
</evidence>
<evidence type="ECO:0000313" key="2">
    <source>
        <dbReference type="EMBL" id="TNN37217.1"/>
    </source>
</evidence>
<protein>
    <submittedName>
        <fullName evidence="2">Uncharacterized protein</fullName>
    </submittedName>
</protein>
<dbReference type="EMBL" id="SRLO01001517">
    <property type="protein sequence ID" value="TNN37217.1"/>
    <property type="molecule type" value="Genomic_DNA"/>
</dbReference>
<feature type="region of interest" description="Disordered" evidence="1">
    <location>
        <begin position="17"/>
        <end position="44"/>
    </location>
</feature>
<name>A0A4Z2F7T4_9TELE</name>
<reference evidence="2 3" key="1">
    <citation type="submission" date="2019-03" db="EMBL/GenBank/DDBJ databases">
        <title>First draft genome of Liparis tanakae, snailfish: a comprehensive survey of snailfish specific genes.</title>
        <authorList>
            <person name="Kim W."/>
            <person name="Song I."/>
            <person name="Jeong J.-H."/>
            <person name="Kim D."/>
            <person name="Kim S."/>
            <person name="Ryu S."/>
            <person name="Song J.Y."/>
            <person name="Lee S.K."/>
        </authorList>
    </citation>
    <scope>NUCLEOTIDE SEQUENCE [LARGE SCALE GENOMIC DNA]</scope>
    <source>
        <tissue evidence="2">Muscle</tissue>
    </source>
</reference>
<accession>A0A4Z2F7T4</accession>
<organism evidence="2 3">
    <name type="scientific">Liparis tanakae</name>
    <name type="common">Tanaka's snailfish</name>
    <dbReference type="NCBI Taxonomy" id="230148"/>
    <lineage>
        <taxon>Eukaryota</taxon>
        <taxon>Metazoa</taxon>
        <taxon>Chordata</taxon>
        <taxon>Craniata</taxon>
        <taxon>Vertebrata</taxon>
        <taxon>Euteleostomi</taxon>
        <taxon>Actinopterygii</taxon>
        <taxon>Neopterygii</taxon>
        <taxon>Teleostei</taxon>
        <taxon>Neoteleostei</taxon>
        <taxon>Acanthomorphata</taxon>
        <taxon>Eupercaria</taxon>
        <taxon>Perciformes</taxon>
        <taxon>Cottioidei</taxon>
        <taxon>Cottales</taxon>
        <taxon>Liparidae</taxon>
        <taxon>Liparis</taxon>
    </lineage>
</organism>
<comment type="caution">
    <text evidence="2">The sequence shown here is derived from an EMBL/GenBank/DDBJ whole genome shotgun (WGS) entry which is preliminary data.</text>
</comment>
<dbReference type="AlphaFoldDB" id="A0A4Z2F7T4"/>
<sequence>MNDCSDITVVSGNPWCLGGKPTGDGQRTVTPEPNVGPPGEKKHLEGMEQHPEEQFAVWEQMLKRVAAIRLAEANR</sequence>
<proteinExistence type="predicted"/>
<keyword evidence="3" id="KW-1185">Reference proteome</keyword>
<gene>
    <name evidence="2" type="ORF">EYF80_052604</name>
</gene>
<dbReference type="Proteomes" id="UP000314294">
    <property type="component" value="Unassembled WGS sequence"/>
</dbReference>
<evidence type="ECO:0000256" key="1">
    <source>
        <dbReference type="SAM" id="MobiDB-lite"/>
    </source>
</evidence>